<feature type="domain" description="Bacterial sugar transferase" evidence="3">
    <location>
        <begin position="18"/>
        <end position="214"/>
    </location>
</feature>
<name>A0A2M8EKK0_UNCKA</name>
<dbReference type="AlphaFoldDB" id="A0A2M8EKK0"/>
<dbReference type="PANTHER" id="PTHR30576:SF0">
    <property type="entry name" value="UNDECAPRENYL-PHOSPHATE N-ACETYLGALACTOSAMINYL 1-PHOSPHATE TRANSFERASE-RELATED"/>
    <property type="match status" value="1"/>
</dbReference>
<dbReference type="GO" id="GO:0016780">
    <property type="term" value="F:phosphotransferase activity, for other substituted phosphate groups"/>
    <property type="evidence" value="ECO:0007669"/>
    <property type="project" value="TreeGrafter"/>
</dbReference>
<sequence>MVRGKQYTMHNKPYTTAKRLVDIVGGAVGLLVFGIPMLVAAFAIRLESDGSPFFTQERVGKGGKVFRMYKLRSMIKDAEEMLKSDKGMLREYVNGSYKLKDDPRITRVGKWVRRFSLDETPQFLNILKGEMSLVGPRAYKPDELVYQQEKHPEATYQIKWLLTVKPGLTGPWQVRGRSEIPFQERVKMDAQYAQKKSLLEDIKIIFKTPRVVIKGKGAY</sequence>
<comment type="caution">
    <text evidence="4">The sequence shown here is derived from an EMBL/GenBank/DDBJ whole genome shotgun (WGS) entry which is preliminary data.</text>
</comment>
<evidence type="ECO:0000313" key="5">
    <source>
        <dbReference type="Proteomes" id="UP000228781"/>
    </source>
</evidence>
<dbReference type="Pfam" id="PF02397">
    <property type="entry name" value="Bac_transf"/>
    <property type="match status" value="1"/>
</dbReference>
<dbReference type="InterPro" id="IPR003362">
    <property type="entry name" value="Bact_transf"/>
</dbReference>
<keyword evidence="2" id="KW-1133">Transmembrane helix</keyword>
<keyword evidence="2" id="KW-0472">Membrane</keyword>
<organism evidence="4 5">
    <name type="scientific">candidate division WWE3 bacterium CG_4_9_14_0_2_um_filter_48_10</name>
    <dbReference type="NCBI Taxonomy" id="1975078"/>
    <lineage>
        <taxon>Bacteria</taxon>
        <taxon>Katanobacteria</taxon>
    </lineage>
</organism>
<dbReference type="EMBL" id="PFSK01000003">
    <property type="protein sequence ID" value="PJC23217.1"/>
    <property type="molecule type" value="Genomic_DNA"/>
</dbReference>
<dbReference type="PANTHER" id="PTHR30576">
    <property type="entry name" value="COLANIC BIOSYNTHESIS UDP-GLUCOSE LIPID CARRIER TRANSFERASE"/>
    <property type="match status" value="1"/>
</dbReference>
<reference evidence="5" key="1">
    <citation type="submission" date="2017-09" db="EMBL/GenBank/DDBJ databases">
        <title>Depth-based differentiation of microbial function through sediment-hosted aquifers and enrichment of novel symbionts in the deep terrestrial subsurface.</title>
        <authorList>
            <person name="Probst A.J."/>
            <person name="Ladd B."/>
            <person name="Jarett J.K."/>
            <person name="Geller-Mcgrath D.E."/>
            <person name="Sieber C.M.K."/>
            <person name="Emerson J.B."/>
            <person name="Anantharaman K."/>
            <person name="Thomas B.C."/>
            <person name="Malmstrom R."/>
            <person name="Stieglmeier M."/>
            <person name="Klingl A."/>
            <person name="Woyke T."/>
            <person name="Ryan C.M."/>
            <person name="Banfield J.F."/>
        </authorList>
    </citation>
    <scope>NUCLEOTIDE SEQUENCE [LARGE SCALE GENOMIC DNA]</scope>
</reference>
<evidence type="ECO:0000313" key="4">
    <source>
        <dbReference type="EMBL" id="PJC23217.1"/>
    </source>
</evidence>
<keyword evidence="2" id="KW-0812">Transmembrane</keyword>
<protein>
    <submittedName>
        <fullName evidence="4">Multidrug MFS transporter</fullName>
    </submittedName>
</protein>
<feature type="transmembrane region" description="Helical" evidence="2">
    <location>
        <begin position="20"/>
        <end position="44"/>
    </location>
</feature>
<evidence type="ECO:0000256" key="2">
    <source>
        <dbReference type="SAM" id="Phobius"/>
    </source>
</evidence>
<evidence type="ECO:0000259" key="3">
    <source>
        <dbReference type="Pfam" id="PF02397"/>
    </source>
</evidence>
<accession>A0A2M8EKK0</accession>
<proteinExistence type="inferred from homology"/>
<dbReference type="Proteomes" id="UP000228781">
    <property type="component" value="Unassembled WGS sequence"/>
</dbReference>
<gene>
    <name evidence="4" type="ORF">CO059_00130</name>
</gene>
<comment type="similarity">
    <text evidence="1">Belongs to the bacterial sugar transferase family.</text>
</comment>
<evidence type="ECO:0000256" key="1">
    <source>
        <dbReference type="ARBA" id="ARBA00006464"/>
    </source>
</evidence>